<dbReference type="SFLD" id="SFLDS00029">
    <property type="entry name" value="Radical_SAM"/>
    <property type="match status" value="1"/>
</dbReference>
<keyword evidence="8" id="KW-1185">Reference proteome</keyword>
<evidence type="ECO:0000256" key="1">
    <source>
        <dbReference type="ARBA" id="ARBA00001966"/>
    </source>
</evidence>
<dbReference type="AlphaFoldDB" id="D2C5P6"/>
<evidence type="ECO:0000256" key="6">
    <source>
        <dbReference type="ARBA" id="ARBA00023014"/>
    </source>
</evidence>
<dbReference type="InterPro" id="IPR034457">
    <property type="entry name" value="Organic_radical-activating"/>
</dbReference>
<dbReference type="PANTHER" id="PTHR30352">
    <property type="entry name" value="PYRUVATE FORMATE-LYASE-ACTIVATING ENZYME"/>
    <property type="match status" value="1"/>
</dbReference>
<dbReference type="GO" id="GO:0051539">
    <property type="term" value="F:4 iron, 4 sulfur cluster binding"/>
    <property type="evidence" value="ECO:0007669"/>
    <property type="project" value="UniProtKB-KW"/>
</dbReference>
<keyword evidence="4" id="KW-0479">Metal-binding</keyword>
<dbReference type="HOGENOM" id="CLU_089926_0_1_0"/>
<dbReference type="Proteomes" id="UP000000940">
    <property type="component" value="Chromosome"/>
</dbReference>
<dbReference type="Gene3D" id="3.20.20.70">
    <property type="entry name" value="Aldolase class I"/>
    <property type="match status" value="1"/>
</dbReference>
<dbReference type="PANTHER" id="PTHR30352:SF2">
    <property type="entry name" value="ANAEROBIC RIBONUCLEOSIDE-TRIPHOSPHATE REDUCTASE-ACTIVATING PROTEIN"/>
    <property type="match status" value="1"/>
</dbReference>
<dbReference type="EMBL" id="CP001839">
    <property type="protein sequence ID" value="ADA66282.1"/>
    <property type="molecule type" value="Genomic_DNA"/>
</dbReference>
<dbReference type="SUPFAM" id="SSF102114">
    <property type="entry name" value="Radical SAM enzymes"/>
    <property type="match status" value="1"/>
</dbReference>
<proteinExistence type="predicted"/>
<dbReference type="NCBIfam" id="TIGR02826">
    <property type="entry name" value="RNR_activ_nrdG3"/>
    <property type="match status" value="1"/>
</dbReference>
<dbReference type="Pfam" id="PF13353">
    <property type="entry name" value="Fer4_12"/>
    <property type="match status" value="1"/>
</dbReference>
<gene>
    <name evidence="7" type="ordered locus">Tnap_0177</name>
</gene>
<evidence type="ECO:0000313" key="7">
    <source>
        <dbReference type="EMBL" id="ADA66282.1"/>
    </source>
</evidence>
<keyword evidence="2" id="KW-0004">4Fe-4S</keyword>
<keyword evidence="6" id="KW-0411">Iron-sulfur</keyword>
<evidence type="ECO:0000256" key="5">
    <source>
        <dbReference type="ARBA" id="ARBA00023004"/>
    </source>
</evidence>
<dbReference type="InterPro" id="IPR014191">
    <property type="entry name" value="Anaer_RNR_activator"/>
</dbReference>
<accession>D2C5P6</accession>
<evidence type="ECO:0000313" key="8">
    <source>
        <dbReference type="Proteomes" id="UP000000940"/>
    </source>
</evidence>
<evidence type="ECO:0000256" key="2">
    <source>
        <dbReference type="ARBA" id="ARBA00022485"/>
    </source>
</evidence>
<keyword evidence="5" id="KW-0408">Iron</keyword>
<dbReference type="KEGG" id="tnp:Tnap_0177"/>
<dbReference type="InterPro" id="IPR007197">
    <property type="entry name" value="rSAM"/>
</dbReference>
<organism evidence="7 8">
    <name type="scientific">Thermotoga petrophila (strain ATCC BAA-489 / DSM 13996 / JCM 10882 / RKU-10)</name>
    <name type="common">Thermotoga naphthophila</name>
    <dbReference type="NCBI Taxonomy" id="590168"/>
    <lineage>
        <taxon>Bacteria</taxon>
        <taxon>Thermotogati</taxon>
        <taxon>Thermotogota</taxon>
        <taxon>Thermotogae</taxon>
        <taxon>Thermotogales</taxon>
        <taxon>Thermotogaceae</taxon>
        <taxon>Thermotoga</taxon>
    </lineage>
</organism>
<comment type="cofactor">
    <cofactor evidence="1">
        <name>[4Fe-4S] cluster</name>
        <dbReference type="ChEBI" id="CHEBI:49883"/>
    </cofactor>
</comment>
<dbReference type="GO" id="GO:0004748">
    <property type="term" value="F:ribonucleoside-diphosphate reductase activity, thioredoxin disulfide as acceptor"/>
    <property type="evidence" value="ECO:0007669"/>
    <property type="project" value="TreeGrafter"/>
</dbReference>
<dbReference type="InterPro" id="IPR013785">
    <property type="entry name" value="Aldolase_TIM"/>
</dbReference>
<keyword evidence="3" id="KW-0949">S-adenosyl-L-methionine</keyword>
<reference evidence="7 8" key="1">
    <citation type="submission" date="2009-12" db="EMBL/GenBank/DDBJ databases">
        <title>Complete sequence of Thermotoga petrophila RKU-1.</title>
        <authorList>
            <consortium name="US DOE Joint Genome Institute"/>
            <person name="Lucas S."/>
            <person name="Copeland A."/>
            <person name="Lapidus A."/>
            <person name="Glavina del Rio T."/>
            <person name="Dalin E."/>
            <person name="Tice H."/>
            <person name="Bruce D."/>
            <person name="Goodwin L."/>
            <person name="Pitluck S."/>
            <person name="Munk A.C."/>
            <person name="Brettin T."/>
            <person name="Detter J.C."/>
            <person name="Han C."/>
            <person name="Tapia R."/>
            <person name="Larimer F."/>
            <person name="Land M."/>
            <person name="Hauser L."/>
            <person name="Kyrpides N."/>
            <person name="Mikhailova N."/>
            <person name="Nelson K.E."/>
            <person name="Gogarten J.P."/>
            <person name="Noll K.M."/>
        </authorList>
    </citation>
    <scope>NUCLEOTIDE SEQUENCE [LARGE SCALE GENOMIC DNA]</scope>
    <source>
        <strain evidence="8">ATCC BAA-489 / DSM 13996 / JCM 10882 / RKU-10</strain>
    </source>
</reference>
<protein>
    <submittedName>
        <fullName evidence="7">Anaerobic ribonucleoside-triphosphate reductase activating protein</fullName>
    </submittedName>
</protein>
<sequence length="183" mass="21817">MYVNRIGTFRDHPDLYGVSVYFQGCDAKPKCYMCHNPETWHLSEEYKRPAEVVTKIIDEKLSSLLRYFPKAALVFLGGEPLAPYNREETLSLSKMFKEKYGERLTVVLFTWRLPKDIVKENLLKYVQYVDEFVMGRYLHAYRQDGFPASKNQIHIDRRTFERMIEAMLRREHHEGSVFVRKRI</sequence>
<dbReference type="GO" id="GO:0046872">
    <property type="term" value="F:metal ion binding"/>
    <property type="evidence" value="ECO:0007669"/>
    <property type="project" value="UniProtKB-KW"/>
</dbReference>
<name>D2C5P6_THEP2</name>
<evidence type="ECO:0000256" key="3">
    <source>
        <dbReference type="ARBA" id="ARBA00022691"/>
    </source>
</evidence>
<dbReference type="InterPro" id="IPR058240">
    <property type="entry name" value="rSAM_sf"/>
</dbReference>
<evidence type="ECO:0000256" key="4">
    <source>
        <dbReference type="ARBA" id="ARBA00022723"/>
    </source>
</evidence>